<name>A0ABN9XDM8_9DINO</name>
<feature type="region of interest" description="Disordered" evidence="1">
    <location>
        <begin position="209"/>
        <end position="229"/>
    </location>
</feature>
<evidence type="ECO:0000313" key="2">
    <source>
        <dbReference type="EMBL" id="CAK0896067.1"/>
    </source>
</evidence>
<evidence type="ECO:0000313" key="3">
    <source>
        <dbReference type="Proteomes" id="UP001189429"/>
    </source>
</evidence>
<evidence type="ECO:0000256" key="1">
    <source>
        <dbReference type="SAM" id="MobiDB-lite"/>
    </source>
</evidence>
<reference evidence="2" key="1">
    <citation type="submission" date="2023-10" db="EMBL/GenBank/DDBJ databases">
        <authorList>
            <person name="Chen Y."/>
            <person name="Shah S."/>
            <person name="Dougan E. K."/>
            <person name="Thang M."/>
            <person name="Chan C."/>
        </authorList>
    </citation>
    <scope>NUCLEOTIDE SEQUENCE [LARGE SCALE GENOMIC DNA]</scope>
</reference>
<gene>
    <name evidence="2" type="ORF">PCOR1329_LOCUS74643</name>
</gene>
<dbReference type="Proteomes" id="UP001189429">
    <property type="component" value="Unassembled WGS sequence"/>
</dbReference>
<evidence type="ECO:0008006" key="4">
    <source>
        <dbReference type="Google" id="ProtNLM"/>
    </source>
</evidence>
<dbReference type="EMBL" id="CAUYUJ010020137">
    <property type="protein sequence ID" value="CAK0896067.1"/>
    <property type="molecule type" value="Genomic_DNA"/>
</dbReference>
<sequence length="244" mass="26666">MPCRVWPTARAPAVAPRHPFDQNAASGLRAPASARCWRSGPPRRRCCGWRRPGRSHWSPGLVVTWGARRIDQPVGLGYTSAAIEGVAPEALWEAMLAKTGHGIVEYLPVVDVEVEESSGAAPGAPCGSWAPGHWPDSCYASHIYAEEPAGEIRFVSLDDQGRETDTEVVNAMLRDPLRIEYFWAPRRLAGAGPLARAEVAHRGRRRANGCLGSRRVGQNSEPRGAGPHKGYDVPTYRSYWAGWP</sequence>
<protein>
    <recommendedName>
        <fullName evidence="4">Beta-ketoacyl synthase N-terminal domain-containing protein</fullName>
    </recommendedName>
</protein>
<proteinExistence type="predicted"/>
<comment type="caution">
    <text evidence="2">The sequence shown here is derived from an EMBL/GenBank/DDBJ whole genome shotgun (WGS) entry which is preliminary data.</text>
</comment>
<organism evidence="2 3">
    <name type="scientific">Prorocentrum cordatum</name>
    <dbReference type="NCBI Taxonomy" id="2364126"/>
    <lineage>
        <taxon>Eukaryota</taxon>
        <taxon>Sar</taxon>
        <taxon>Alveolata</taxon>
        <taxon>Dinophyceae</taxon>
        <taxon>Prorocentrales</taxon>
        <taxon>Prorocentraceae</taxon>
        <taxon>Prorocentrum</taxon>
    </lineage>
</organism>
<accession>A0ABN9XDM8</accession>
<keyword evidence="3" id="KW-1185">Reference proteome</keyword>